<feature type="transmembrane region" description="Helical" evidence="23">
    <location>
        <begin position="82"/>
        <end position="100"/>
    </location>
</feature>
<keyword evidence="26" id="KW-1185">Reference proteome</keyword>
<evidence type="ECO:0000313" key="26">
    <source>
        <dbReference type="Proteomes" id="UP000887575"/>
    </source>
</evidence>
<dbReference type="GO" id="GO:0004605">
    <property type="term" value="F:phosphatidate cytidylyltransferase activity"/>
    <property type="evidence" value="ECO:0007669"/>
    <property type="project" value="UniProtKB-EC"/>
</dbReference>
<keyword evidence="15 23" id="KW-1133">Transmembrane helix</keyword>
<comment type="pathway">
    <text evidence="4 21">Phospholipid metabolism; CDP-diacylglycerol biosynthesis; CDP-diacylglycerol from sn-glycerol 3-phosphate: step 3/3.</text>
</comment>
<feature type="transmembrane region" description="Helical" evidence="23">
    <location>
        <begin position="943"/>
        <end position="964"/>
    </location>
</feature>
<dbReference type="InterPro" id="IPR000374">
    <property type="entry name" value="PC_trans"/>
</dbReference>
<dbReference type="GO" id="GO:0005789">
    <property type="term" value="C:endoplasmic reticulum membrane"/>
    <property type="evidence" value="ECO:0007669"/>
    <property type="project" value="TreeGrafter"/>
</dbReference>
<dbReference type="InterPro" id="IPR023271">
    <property type="entry name" value="Aquaporin-like"/>
</dbReference>
<feature type="transmembrane region" description="Helical" evidence="23">
    <location>
        <begin position="774"/>
        <end position="799"/>
    </location>
</feature>
<keyword evidence="13 20" id="KW-0863">Zinc-finger</keyword>
<dbReference type="InterPro" id="IPR036855">
    <property type="entry name" value="Znf_CCCH_sf"/>
</dbReference>
<evidence type="ECO:0000256" key="2">
    <source>
        <dbReference type="ARBA" id="ARBA00004062"/>
    </source>
</evidence>
<dbReference type="NCBIfam" id="TIGR00861">
    <property type="entry name" value="MIP"/>
    <property type="match status" value="1"/>
</dbReference>
<dbReference type="Pfam" id="PF01148">
    <property type="entry name" value="CTP_transf_1"/>
    <property type="match status" value="1"/>
</dbReference>
<dbReference type="CDD" id="cd00333">
    <property type="entry name" value="MIP"/>
    <property type="match status" value="1"/>
</dbReference>
<dbReference type="PROSITE" id="PS50103">
    <property type="entry name" value="ZF_C3H1"/>
    <property type="match status" value="1"/>
</dbReference>
<keyword evidence="10 21" id="KW-0812">Transmembrane</keyword>
<dbReference type="Pfam" id="PF00230">
    <property type="entry name" value="MIP"/>
    <property type="match status" value="1"/>
</dbReference>
<accession>A0AAF3FM35</accession>
<evidence type="ECO:0000256" key="18">
    <source>
        <dbReference type="ARBA" id="ARBA00023209"/>
    </source>
</evidence>
<feature type="transmembrane region" description="Helical" evidence="23">
    <location>
        <begin position="131"/>
        <end position="153"/>
    </location>
</feature>
<dbReference type="InterPro" id="IPR000571">
    <property type="entry name" value="Znf_CCCH"/>
</dbReference>
<dbReference type="GO" id="GO:0015267">
    <property type="term" value="F:channel activity"/>
    <property type="evidence" value="ECO:0007669"/>
    <property type="project" value="InterPro"/>
</dbReference>
<evidence type="ECO:0000259" key="25">
    <source>
        <dbReference type="PROSITE" id="PS50174"/>
    </source>
</evidence>
<keyword evidence="12 20" id="KW-0479">Metal-binding</keyword>
<evidence type="ECO:0000256" key="9">
    <source>
        <dbReference type="ARBA" id="ARBA00022679"/>
    </source>
</evidence>
<dbReference type="SMART" id="SM00443">
    <property type="entry name" value="G_patch"/>
    <property type="match status" value="1"/>
</dbReference>
<dbReference type="WBParaSite" id="MBELARI_LOCUS8066">
    <property type="protein sequence ID" value="MBELARI_LOCUS8066"/>
    <property type="gene ID" value="MBELARI_LOCUS8066"/>
</dbReference>
<evidence type="ECO:0000256" key="3">
    <source>
        <dbReference type="ARBA" id="ARBA00004141"/>
    </source>
</evidence>
<keyword evidence="8" id="KW-0444">Lipid biosynthesis</keyword>
<dbReference type="AlphaFoldDB" id="A0AAF3FM35"/>
<dbReference type="PANTHER" id="PTHR13773">
    <property type="entry name" value="PHOSPHATIDATE CYTIDYLYLTRANSFERASE"/>
    <property type="match status" value="1"/>
</dbReference>
<evidence type="ECO:0000256" key="11">
    <source>
        <dbReference type="ARBA" id="ARBA00022695"/>
    </source>
</evidence>
<dbReference type="InterPro" id="IPR000425">
    <property type="entry name" value="MIP"/>
</dbReference>
<evidence type="ECO:0000256" key="6">
    <source>
        <dbReference type="ARBA" id="ARBA00010185"/>
    </source>
</evidence>
<keyword evidence="16" id="KW-0443">Lipid metabolism</keyword>
<dbReference type="CDD" id="cd20384">
    <property type="entry name" value="Tudor_ZGPAT"/>
    <property type="match status" value="1"/>
</dbReference>
<comment type="subcellular location">
    <subcellularLocation>
        <location evidence="3">Membrane</location>
        <topology evidence="3">Multi-pass membrane protein</topology>
    </subcellularLocation>
</comment>
<dbReference type="Gene3D" id="2.30.30.1190">
    <property type="match status" value="1"/>
</dbReference>
<evidence type="ECO:0000256" key="19">
    <source>
        <dbReference type="ARBA" id="ARBA00023264"/>
    </source>
</evidence>
<feature type="transmembrane region" description="Helical" evidence="23">
    <location>
        <begin position="854"/>
        <end position="876"/>
    </location>
</feature>
<evidence type="ECO:0000256" key="16">
    <source>
        <dbReference type="ARBA" id="ARBA00023098"/>
    </source>
</evidence>
<feature type="domain" description="G-patch" evidence="25">
    <location>
        <begin position="581"/>
        <end position="627"/>
    </location>
</feature>
<keyword evidence="18" id="KW-0594">Phospholipid biosynthesis</keyword>
<evidence type="ECO:0000256" key="15">
    <source>
        <dbReference type="ARBA" id="ARBA00022989"/>
    </source>
</evidence>
<keyword evidence="9 21" id="KW-0808">Transferase</keyword>
<feature type="transmembrane region" description="Helical" evidence="23">
    <location>
        <begin position="174"/>
        <end position="193"/>
    </location>
</feature>
<evidence type="ECO:0000256" key="1">
    <source>
        <dbReference type="ARBA" id="ARBA00001698"/>
    </source>
</evidence>
<evidence type="ECO:0000313" key="27">
    <source>
        <dbReference type="WBParaSite" id="MBELARI_LOCUS8066"/>
    </source>
</evidence>
<feature type="transmembrane region" description="Helical" evidence="23">
    <location>
        <begin position="805"/>
        <end position="827"/>
    </location>
</feature>
<comment type="similarity">
    <text evidence="6 21">Belongs to the CDS family.</text>
</comment>
<feature type="transmembrane region" description="Helical" evidence="23">
    <location>
        <begin position="908"/>
        <end position="931"/>
    </location>
</feature>
<dbReference type="SUPFAM" id="SSF90229">
    <property type="entry name" value="CCCH zinc finger"/>
    <property type="match status" value="1"/>
</dbReference>
<evidence type="ECO:0000256" key="8">
    <source>
        <dbReference type="ARBA" id="ARBA00022516"/>
    </source>
</evidence>
<dbReference type="Pfam" id="PF00642">
    <property type="entry name" value="zf-CCCH"/>
    <property type="match status" value="1"/>
</dbReference>
<feature type="transmembrane region" description="Helical" evidence="23">
    <location>
        <begin position="992"/>
        <end position="1012"/>
    </location>
</feature>
<dbReference type="GO" id="GO:0003676">
    <property type="term" value="F:nucleic acid binding"/>
    <property type="evidence" value="ECO:0007669"/>
    <property type="project" value="InterPro"/>
</dbReference>
<dbReference type="PANTHER" id="PTHR13773:SF8">
    <property type="entry name" value="PHOSPHATIDATE CYTIDYLYLTRANSFERASE, PHOTORECEPTOR-SPECIFIC"/>
    <property type="match status" value="1"/>
</dbReference>
<dbReference type="PRINTS" id="PR00783">
    <property type="entry name" value="MINTRINSICP"/>
</dbReference>
<dbReference type="GO" id="GO:0008270">
    <property type="term" value="F:zinc ion binding"/>
    <property type="evidence" value="ECO:0007669"/>
    <property type="project" value="UniProtKB-KW"/>
</dbReference>
<dbReference type="SMART" id="SM00356">
    <property type="entry name" value="ZnF_C3H1"/>
    <property type="match status" value="1"/>
</dbReference>
<protein>
    <recommendedName>
        <fullName evidence="7 21">Phosphatidate cytidylyltransferase</fullName>
        <ecNumber evidence="7 21">2.7.7.41</ecNumber>
    </recommendedName>
</protein>
<sequence length="1035" mass="116245">MSTPSEGTEIRQRSLADELNIKSKKQTNADLRATSDESDLDQFFKDEDGIGERTKMLPQGSDHMGSLIDPLLQHLDPRWRNWVVRGVFTIVMISLFTLIVSRGPTWLMFLVLAYYYGEIISYTFWLCQPCLLGHMFLVPVALVICCDVMSYMFGFFWGKTPLIKLSPKKTWEGFIGGAISTIIFGLLLSYAMLHSPFMVCPVGEYTEESSNCTIPPPFQLYEAELPRPLPWLMRLLRRPTTFEYYPFLFHSIWMSLFASLLGPFGGFFASGFKRAFKIKDFGDVIPGHGGLMDRFDCQLLMGTFVNVYIHTFIRVPNPGKPKMDELVAYKEQLATLRATLESLGDGDDAIRQELETTAIDLEELIALMESEGISETQEAEDAAVSGFFEELLGQRCLAPFSKNLQISLHAAIIFECDPPKEGDDDFIVRVLYSHPLTSAMKPCKNFLKGHCNFGKSCRFSHGEPVLFGALEEYEDPDFSGVQVDSLILASNDDLWEVARIVDIDRKHSEMAVKILQTGKDVRVLFSQAVPLHPSEVNTVSSDESHAIEPPSGDFDGSNQYTELKAQKYGNVSVGELGDWHGGGFGLKLMQKMGYKLGEGLGKKNDGIVHAIQAAVLPKHKSLDYVMENKKKIRKIDGKTAMKERISKQQQNVSGIEADIFAFINRQFETPRNEEKDDGKIMAKERQQLSEASEKSLVATVFDNEKKIKELRSKRAKLEQGLIRNKGDKRRRKDCKQLWIRYVELDSLLAALSDMGRSLLPDERLRRAVHLKNRLIVNLLGEFFGTFVFIFIGLCVSMQYVLGRQALSTFIQVNFGWGLALGFCVYLLTGSSGGHLNPAVSFCFFTLGRLPFHHLVLYTVVQTIGAFLSAFCAYFYYFDQFEKFAGGERSVTGPFATAGAFTSFPDAHVSHVTCFVDQIVGTACLTFFITVFTDKRNKIPSGIVALLVGLTLFLIGCAFALNLGYPINPARDFGPRLFACLVYGREVFSYSSYYFWIPMVAPFIGGPLGGWLYHIFVGVHIPYDIDDEDRPETAAV</sequence>
<evidence type="ECO:0000256" key="4">
    <source>
        <dbReference type="ARBA" id="ARBA00005119"/>
    </source>
</evidence>
<name>A0AAF3FM35_9BILA</name>
<evidence type="ECO:0000256" key="12">
    <source>
        <dbReference type="ARBA" id="ARBA00022723"/>
    </source>
</evidence>
<evidence type="ECO:0000256" key="7">
    <source>
        <dbReference type="ARBA" id="ARBA00012487"/>
    </source>
</evidence>
<feature type="region of interest" description="Disordered" evidence="22">
    <location>
        <begin position="536"/>
        <end position="555"/>
    </location>
</feature>
<dbReference type="EC" id="2.7.7.41" evidence="7 21"/>
<evidence type="ECO:0000256" key="13">
    <source>
        <dbReference type="ARBA" id="ARBA00022771"/>
    </source>
</evidence>
<feature type="domain" description="C3H1-type" evidence="24">
    <location>
        <begin position="437"/>
        <end position="464"/>
    </location>
</feature>
<evidence type="ECO:0000259" key="24">
    <source>
        <dbReference type="PROSITE" id="PS50103"/>
    </source>
</evidence>
<evidence type="ECO:0000256" key="17">
    <source>
        <dbReference type="ARBA" id="ARBA00023136"/>
    </source>
</evidence>
<dbReference type="InterPro" id="IPR016720">
    <property type="entry name" value="PC_Trfase_euk"/>
</dbReference>
<dbReference type="Proteomes" id="UP000887575">
    <property type="component" value="Unassembled WGS sequence"/>
</dbReference>
<keyword evidence="19" id="KW-1208">Phospholipid metabolism</keyword>
<dbReference type="PROSITE" id="PS01315">
    <property type="entry name" value="CDS"/>
    <property type="match status" value="1"/>
</dbReference>
<comment type="catalytic activity">
    <reaction evidence="1 21">
        <text>a 1,2-diacyl-sn-glycero-3-phosphate + CTP + H(+) = a CDP-1,2-diacyl-sn-glycerol + diphosphate</text>
        <dbReference type="Rhea" id="RHEA:16229"/>
        <dbReference type="ChEBI" id="CHEBI:15378"/>
        <dbReference type="ChEBI" id="CHEBI:33019"/>
        <dbReference type="ChEBI" id="CHEBI:37563"/>
        <dbReference type="ChEBI" id="CHEBI:58332"/>
        <dbReference type="ChEBI" id="CHEBI:58608"/>
        <dbReference type="EC" id="2.7.7.41"/>
    </reaction>
</comment>
<dbReference type="Pfam" id="PF01585">
    <property type="entry name" value="G-patch"/>
    <property type="match status" value="1"/>
</dbReference>
<keyword evidence="11 21" id="KW-0548">Nucleotidyltransferase</keyword>
<evidence type="ECO:0000256" key="22">
    <source>
        <dbReference type="SAM" id="MobiDB-lite"/>
    </source>
</evidence>
<evidence type="ECO:0000256" key="21">
    <source>
        <dbReference type="RuleBase" id="RU003938"/>
    </source>
</evidence>
<evidence type="ECO:0000256" key="20">
    <source>
        <dbReference type="PROSITE-ProRule" id="PRU00723"/>
    </source>
</evidence>
<keyword evidence="17 23" id="KW-0472">Membrane</keyword>
<organism evidence="26 27">
    <name type="scientific">Mesorhabditis belari</name>
    <dbReference type="NCBI Taxonomy" id="2138241"/>
    <lineage>
        <taxon>Eukaryota</taxon>
        <taxon>Metazoa</taxon>
        <taxon>Ecdysozoa</taxon>
        <taxon>Nematoda</taxon>
        <taxon>Chromadorea</taxon>
        <taxon>Rhabditida</taxon>
        <taxon>Rhabditina</taxon>
        <taxon>Rhabditomorpha</taxon>
        <taxon>Rhabditoidea</taxon>
        <taxon>Rhabditidae</taxon>
        <taxon>Mesorhabditinae</taxon>
        <taxon>Mesorhabditis</taxon>
    </lineage>
</organism>
<evidence type="ECO:0000256" key="10">
    <source>
        <dbReference type="ARBA" id="ARBA00022692"/>
    </source>
</evidence>
<dbReference type="GO" id="GO:0008654">
    <property type="term" value="P:phospholipid biosynthetic process"/>
    <property type="evidence" value="ECO:0007669"/>
    <property type="project" value="UniProtKB-KW"/>
</dbReference>
<evidence type="ECO:0000256" key="14">
    <source>
        <dbReference type="ARBA" id="ARBA00022833"/>
    </source>
</evidence>
<evidence type="ECO:0000256" key="23">
    <source>
        <dbReference type="SAM" id="Phobius"/>
    </source>
</evidence>
<dbReference type="PROSITE" id="PS50174">
    <property type="entry name" value="G_PATCH"/>
    <property type="match status" value="1"/>
</dbReference>
<comment type="function">
    <text evidence="2">Transcription repressor.</text>
</comment>
<comment type="pathway">
    <text evidence="5">Lipid metabolism.</text>
</comment>
<dbReference type="Gene3D" id="1.20.1080.10">
    <property type="entry name" value="Glycerol uptake facilitator protein"/>
    <property type="match status" value="1"/>
</dbReference>
<dbReference type="InterPro" id="IPR000467">
    <property type="entry name" value="G_patch_dom"/>
</dbReference>
<evidence type="ECO:0000256" key="5">
    <source>
        <dbReference type="ARBA" id="ARBA00005189"/>
    </source>
</evidence>
<dbReference type="SUPFAM" id="SSF81338">
    <property type="entry name" value="Aquaporin-like"/>
    <property type="match status" value="1"/>
</dbReference>
<feature type="zinc finger region" description="C3H1-type" evidence="20">
    <location>
        <begin position="437"/>
        <end position="464"/>
    </location>
</feature>
<feature type="transmembrane region" description="Helical" evidence="23">
    <location>
        <begin position="247"/>
        <end position="269"/>
    </location>
</feature>
<reference evidence="27" key="1">
    <citation type="submission" date="2024-02" db="UniProtKB">
        <authorList>
            <consortium name="WormBaseParasite"/>
        </authorList>
    </citation>
    <scope>IDENTIFICATION</scope>
</reference>
<keyword evidence="14 20" id="KW-0862">Zinc</keyword>
<proteinExistence type="inferred from homology"/>
<feature type="transmembrane region" description="Helical" evidence="23">
    <location>
        <begin position="107"/>
        <end position="125"/>
    </location>
</feature>